<feature type="transmembrane region" description="Helical" evidence="7">
    <location>
        <begin position="160"/>
        <end position="181"/>
    </location>
</feature>
<evidence type="ECO:0000256" key="6">
    <source>
        <dbReference type="ARBA" id="ARBA00023136"/>
    </source>
</evidence>
<dbReference type="InterPro" id="IPR050189">
    <property type="entry name" value="MFS_Efflux_Transporters"/>
</dbReference>
<dbReference type="Gene3D" id="1.20.1250.20">
    <property type="entry name" value="MFS general substrate transporter like domains"/>
    <property type="match status" value="1"/>
</dbReference>
<dbReference type="EMBL" id="WMFA01000001">
    <property type="protein sequence ID" value="MYL70121.1"/>
    <property type="molecule type" value="Genomic_DNA"/>
</dbReference>
<keyword evidence="4 7" id="KW-0812">Transmembrane</keyword>
<dbReference type="PRINTS" id="PR01035">
    <property type="entry name" value="TCRTETA"/>
</dbReference>
<accession>A0A845F8E2</accession>
<evidence type="ECO:0000256" key="5">
    <source>
        <dbReference type="ARBA" id="ARBA00022989"/>
    </source>
</evidence>
<evidence type="ECO:0000256" key="3">
    <source>
        <dbReference type="ARBA" id="ARBA00022475"/>
    </source>
</evidence>
<feature type="transmembrane region" description="Helical" evidence="7">
    <location>
        <begin position="132"/>
        <end position="154"/>
    </location>
</feature>
<evidence type="ECO:0000259" key="8">
    <source>
        <dbReference type="PROSITE" id="PS50850"/>
    </source>
</evidence>
<dbReference type="InterPro" id="IPR001958">
    <property type="entry name" value="Tet-R_TetA/multi-R_MdtG-like"/>
</dbReference>
<evidence type="ECO:0000313" key="10">
    <source>
        <dbReference type="Proteomes" id="UP000450457"/>
    </source>
</evidence>
<feature type="transmembrane region" description="Helical" evidence="7">
    <location>
        <begin position="267"/>
        <end position="285"/>
    </location>
</feature>
<keyword evidence="2" id="KW-0813">Transport</keyword>
<evidence type="ECO:0000256" key="7">
    <source>
        <dbReference type="SAM" id="Phobius"/>
    </source>
</evidence>
<feature type="transmembrane region" description="Helical" evidence="7">
    <location>
        <begin position="70"/>
        <end position="87"/>
    </location>
</feature>
<sequence>MNKKVYLLALVAFVVGTVELIIGGILDLVADDLGITLGQAGLLITIFSLVFGVASPILLTATARFDRKKLMLITLVIFFFGNMLAYLSPNYATIMLARVLTAASGSLLVVLAVTIASAIVTKEYRGRAIGTIFMGISGSLVLGVPIGLTIGNSFGWRAPFLLISVLSMLSFVAVWFSLGNIAPKPVISLKEQLRTLKDKKIFSAQLTSFLFLTGHLALYAYLTPFLKSEMGMNGTWVSIVYFIFGVAAVMGGGVGGFLSDKFGSERSILGIILVFAVAIFTIPHVTFSLPLFLMVMVIWSALSWAVTPAQQNYLISSAPETSDIQQSLNNSALHFGIAFGSSIGGIVIEQSSVIHNATVGGFFVLVALATAYFSITRGRQTYEQEAMQQ</sequence>
<dbReference type="GO" id="GO:0005886">
    <property type="term" value="C:plasma membrane"/>
    <property type="evidence" value="ECO:0007669"/>
    <property type="project" value="UniProtKB-SubCell"/>
</dbReference>
<feature type="transmembrane region" description="Helical" evidence="7">
    <location>
        <begin position="7"/>
        <end position="26"/>
    </location>
</feature>
<feature type="transmembrane region" description="Helical" evidence="7">
    <location>
        <begin position="201"/>
        <end position="222"/>
    </location>
</feature>
<dbReference type="PANTHER" id="PTHR43124:SF10">
    <property type="entry name" value="PURINE EFFLUX PUMP PBUE"/>
    <property type="match status" value="1"/>
</dbReference>
<keyword evidence="5 7" id="KW-1133">Transmembrane helix</keyword>
<keyword evidence="6 7" id="KW-0472">Membrane</keyword>
<dbReference type="PANTHER" id="PTHR43124">
    <property type="entry name" value="PURINE EFFLUX PUMP PBUE"/>
    <property type="match status" value="1"/>
</dbReference>
<evidence type="ECO:0000256" key="2">
    <source>
        <dbReference type="ARBA" id="ARBA00022448"/>
    </source>
</evidence>
<dbReference type="InterPro" id="IPR020846">
    <property type="entry name" value="MFS_dom"/>
</dbReference>
<keyword evidence="3" id="KW-1003">Cell membrane</keyword>
<dbReference type="PROSITE" id="PS50850">
    <property type="entry name" value="MFS"/>
    <property type="match status" value="1"/>
</dbReference>
<dbReference type="SUPFAM" id="SSF103473">
    <property type="entry name" value="MFS general substrate transporter"/>
    <property type="match status" value="1"/>
</dbReference>
<proteinExistence type="predicted"/>
<feature type="transmembrane region" description="Helical" evidence="7">
    <location>
        <begin position="38"/>
        <end position="58"/>
    </location>
</feature>
<feature type="transmembrane region" description="Helical" evidence="7">
    <location>
        <begin position="99"/>
        <end position="120"/>
    </location>
</feature>
<organism evidence="9 10">
    <name type="scientific">Halobacillus litoralis</name>
    <dbReference type="NCBI Taxonomy" id="45668"/>
    <lineage>
        <taxon>Bacteria</taxon>
        <taxon>Bacillati</taxon>
        <taxon>Bacillota</taxon>
        <taxon>Bacilli</taxon>
        <taxon>Bacillales</taxon>
        <taxon>Bacillaceae</taxon>
        <taxon>Halobacillus</taxon>
    </lineage>
</organism>
<dbReference type="InterPro" id="IPR011701">
    <property type="entry name" value="MFS"/>
</dbReference>
<evidence type="ECO:0000256" key="1">
    <source>
        <dbReference type="ARBA" id="ARBA00004651"/>
    </source>
</evidence>
<protein>
    <submittedName>
        <fullName evidence="9">MFS transporter</fullName>
    </submittedName>
</protein>
<feature type="domain" description="Major facilitator superfamily (MFS) profile" evidence="8">
    <location>
        <begin position="4"/>
        <end position="379"/>
    </location>
</feature>
<dbReference type="Pfam" id="PF07690">
    <property type="entry name" value="MFS_1"/>
    <property type="match status" value="1"/>
</dbReference>
<reference evidence="9 10" key="1">
    <citation type="submission" date="2019-11" db="EMBL/GenBank/DDBJ databases">
        <title>Genome sequences of 17 halophilic strains isolated from different environments.</title>
        <authorList>
            <person name="Furrow R.E."/>
        </authorList>
    </citation>
    <scope>NUCLEOTIDE SEQUENCE [LARGE SCALE GENOMIC DNA]</scope>
    <source>
        <strain evidence="9 10">SL-4</strain>
    </source>
</reference>
<comment type="subcellular location">
    <subcellularLocation>
        <location evidence="1">Cell membrane</location>
        <topology evidence="1">Multi-pass membrane protein</topology>
    </subcellularLocation>
</comment>
<feature type="transmembrane region" description="Helical" evidence="7">
    <location>
        <begin position="234"/>
        <end position="255"/>
    </location>
</feature>
<comment type="caution">
    <text evidence="9">The sequence shown here is derived from an EMBL/GenBank/DDBJ whole genome shotgun (WGS) entry which is preliminary data.</text>
</comment>
<dbReference type="GeneID" id="78006265"/>
<dbReference type="AlphaFoldDB" id="A0A845F8E2"/>
<dbReference type="GO" id="GO:0022857">
    <property type="term" value="F:transmembrane transporter activity"/>
    <property type="evidence" value="ECO:0007669"/>
    <property type="project" value="InterPro"/>
</dbReference>
<dbReference type="Proteomes" id="UP000450457">
    <property type="component" value="Unassembled WGS sequence"/>
</dbReference>
<dbReference type="CDD" id="cd17324">
    <property type="entry name" value="MFS_NepI_like"/>
    <property type="match status" value="1"/>
</dbReference>
<dbReference type="RefSeq" id="WP_160911629.1">
    <property type="nucleotide sequence ID" value="NZ_WMFA01000001.1"/>
</dbReference>
<evidence type="ECO:0000313" key="9">
    <source>
        <dbReference type="EMBL" id="MYL70121.1"/>
    </source>
</evidence>
<dbReference type="InterPro" id="IPR036259">
    <property type="entry name" value="MFS_trans_sf"/>
</dbReference>
<dbReference type="OrthoDB" id="2727100at2"/>
<gene>
    <name evidence="9" type="ORF">GLW00_04630</name>
</gene>
<name>A0A845F8E2_9BACI</name>
<feature type="transmembrane region" description="Helical" evidence="7">
    <location>
        <begin position="354"/>
        <end position="375"/>
    </location>
</feature>
<evidence type="ECO:0000256" key="4">
    <source>
        <dbReference type="ARBA" id="ARBA00022692"/>
    </source>
</evidence>